<organism evidence="2 3">
    <name type="scientific">Adineta steineri</name>
    <dbReference type="NCBI Taxonomy" id="433720"/>
    <lineage>
        <taxon>Eukaryota</taxon>
        <taxon>Metazoa</taxon>
        <taxon>Spiralia</taxon>
        <taxon>Gnathifera</taxon>
        <taxon>Rotifera</taxon>
        <taxon>Eurotatoria</taxon>
        <taxon>Bdelloidea</taxon>
        <taxon>Adinetida</taxon>
        <taxon>Adinetidae</taxon>
        <taxon>Adineta</taxon>
    </lineage>
</organism>
<evidence type="ECO:0000313" key="3">
    <source>
        <dbReference type="Proteomes" id="UP000663860"/>
    </source>
</evidence>
<dbReference type="InterPro" id="IPR015075">
    <property type="entry name" value="AtaL"/>
</dbReference>
<accession>A0A814DZV6</accession>
<dbReference type="Gene3D" id="3.30.530.20">
    <property type="match status" value="1"/>
</dbReference>
<name>A0A814DZV6_9BILA</name>
<dbReference type="Pfam" id="PF08982">
    <property type="entry name" value="AtaL"/>
    <property type="match status" value="1"/>
</dbReference>
<dbReference type="Proteomes" id="UP000663860">
    <property type="component" value="Unassembled WGS sequence"/>
</dbReference>
<reference evidence="2" key="1">
    <citation type="submission" date="2021-02" db="EMBL/GenBank/DDBJ databases">
        <authorList>
            <person name="Nowell W R."/>
        </authorList>
    </citation>
    <scope>NUCLEOTIDE SEQUENCE</scope>
</reference>
<comment type="caution">
    <text evidence="2">The sequence shown here is derived from an EMBL/GenBank/DDBJ whole genome shotgun (WGS) entry which is preliminary data.</text>
</comment>
<keyword evidence="1" id="KW-0175">Coiled coil</keyword>
<gene>
    <name evidence="2" type="ORF">IZO911_LOCUS15554</name>
</gene>
<protein>
    <submittedName>
        <fullName evidence="2">Uncharacterized protein</fullName>
    </submittedName>
</protein>
<sequence length="189" mass="22475">MPQYKYKVFVNARFNVVWQKLLDKIKHPDKYVEGIREVEILEDSPDHIIRVIRFNTEHWQDLKELIVADESSIREVEILEDSPDHIIRVIRFNTEHWQDLKELIVADESSGIIVYRLIDHPHFEGETVNICRTTNQVYHSELEYEINWKLKDQNQHESLHENDLAEAALQLAVNEMKKVSEEAESVYNK</sequence>
<evidence type="ECO:0000256" key="1">
    <source>
        <dbReference type="SAM" id="Coils"/>
    </source>
</evidence>
<dbReference type="AlphaFoldDB" id="A0A814DZV6"/>
<dbReference type="EMBL" id="CAJNOE010000135">
    <property type="protein sequence ID" value="CAF0961257.1"/>
    <property type="molecule type" value="Genomic_DNA"/>
</dbReference>
<dbReference type="SUPFAM" id="SSF55961">
    <property type="entry name" value="Bet v1-like"/>
    <property type="match status" value="1"/>
</dbReference>
<feature type="coiled-coil region" evidence="1">
    <location>
        <begin position="162"/>
        <end position="189"/>
    </location>
</feature>
<dbReference type="InterPro" id="IPR023393">
    <property type="entry name" value="START-like_dom_sf"/>
</dbReference>
<proteinExistence type="predicted"/>
<evidence type="ECO:0000313" key="2">
    <source>
        <dbReference type="EMBL" id="CAF0961257.1"/>
    </source>
</evidence>